<gene>
    <name evidence="1" type="ORF">L1987_71823</name>
</gene>
<evidence type="ECO:0000313" key="2">
    <source>
        <dbReference type="Proteomes" id="UP001056120"/>
    </source>
</evidence>
<evidence type="ECO:0000313" key="1">
    <source>
        <dbReference type="EMBL" id="KAI3713249.1"/>
    </source>
</evidence>
<reference evidence="2" key="1">
    <citation type="journal article" date="2022" name="Mol. Ecol. Resour.">
        <title>The genomes of chicory, endive, great burdock and yacon provide insights into Asteraceae palaeo-polyploidization history and plant inulin production.</title>
        <authorList>
            <person name="Fan W."/>
            <person name="Wang S."/>
            <person name="Wang H."/>
            <person name="Wang A."/>
            <person name="Jiang F."/>
            <person name="Liu H."/>
            <person name="Zhao H."/>
            <person name="Xu D."/>
            <person name="Zhang Y."/>
        </authorList>
    </citation>
    <scope>NUCLEOTIDE SEQUENCE [LARGE SCALE GENOMIC DNA]</scope>
    <source>
        <strain evidence="2">cv. Yunnan</strain>
    </source>
</reference>
<protein>
    <submittedName>
        <fullName evidence="1">Uncharacterized protein</fullName>
    </submittedName>
</protein>
<keyword evidence="2" id="KW-1185">Reference proteome</keyword>
<organism evidence="1 2">
    <name type="scientific">Smallanthus sonchifolius</name>
    <dbReference type="NCBI Taxonomy" id="185202"/>
    <lineage>
        <taxon>Eukaryota</taxon>
        <taxon>Viridiplantae</taxon>
        <taxon>Streptophyta</taxon>
        <taxon>Embryophyta</taxon>
        <taxon>Tracheophyta</taxon>
        <taxon>Spermatophyta</taxon>
        <taxon>Magnoliopsida</taxon>
        <taxon>eudicotyledons</taxon>
        <taxon>Gunneridae</taxon>
        <taxon>Pentapetalae</taxon>
        <taxon>asterids</taxon>
        <taxon>campanulids</taxon>
        <taxon>Asterales</taxon>
        <taxon>Asteraceae</taxon>
        <taxon>Asteroideae</taxon>
        <taxon>Heliantheae alliance</taxon>
        <taxon>Millerieae</taxon>
        <taxon>Smallanthus</taxon>
    </lineage>
</organism>
<dbReference type="EMBL" id="CM042041">
    <property type="protein sequence ID" value="KAI3713249.1"/>
    <property type="molecule type" value="Genomic_DNA"/>
</dbReference>
<dbReference type="Proteomes" id="UP001056120">
    <property type="component" value="Linkage Group LG24"/>
</dbReference>
<reference evidence="1 2" key="2">
    <citation type="journal article" date="2022" name="Mol. Ecol. Resour.">
        <title>The genomes of chicory, endive, great burdock and yacon provide insights into Asteraceae paleo-polyploidization history and plant inulin production.</title>
        <authorList>
            <person name="Fan W."/>
            <person name="Wang S."/>
            <person name="Wang H."/>
            <person name="Wang A."/>
            <person name="Jiang F."/>
            <person name="Liu H."/>
            <person name="Zhao H."/>
            <person name="Xu D."/>
            <person name="Zhang Y."/>
        </authorList>
    </citation>
    <scope>NUCLEOTIDE SEQUENCE [LARGE SCALE GENOMIC DNA]</scope>
    <source>
        <strain evidence="2">cv. Yunnan</strain>
        <tissue evidence="1">Leaves</tissue>
    </source>
</reference>
<sequence length="224" mass="24211">MSVMDDKIPAKSHNQSSTQSNGAPPNKVPFIIGVAGGTASGKTTVCNVIISRLHDRRVVLINQNPSTQEWYSAKDCVVFQSSEDQTPVSRSPSLLVLIAQTGRCKYLIVLILQQLIYEKLPKDIASRQVLLLDPVLASGDSALEAISLLLNKGVSESNIIFLNLIAAPEGIHAVCRQYPRLKIVTSEIDEGLNEHSRVIPGMGDFGDRYFGTGGNASAPFLPNN</sequence>
<name>A0ACB9ASM4_9ASTR</name>
<accession>A0ACB9ASM4</accession>
<comment type="caution">
    <text evidence="1">The sequence shown here is derived from an EMBL/GenBank/DDBJ whole genome shotgun (WGS) entry which is preliminary data.</text>
</comment>
<proteinExistence type="predicted"/>